<feature type="coiled-coil region" evidence="1">
    <location>
        <begin position="965"/>
        <end position="992"/>
    </location>
</feature>
<keyword evidence="1" id="KW-0175">Coiled coil</keyword>
<feature type="coiled-coil region" evidence="1">
    <location>
        <begin position="1061"/>
        <end position="1116"/>
    </location>
</feature>
<gene>
    <name evidence="2" type="ORF">EP47_07825</name>
</gene>
<accession>A0A0A2STG4</accession>
<dbReference type="OrthoDB" id="5635787at2"/>
<evidence type="ECO:0000313" key="3">
    <source>
        <dbReference type="Proteomes" id="UP000054422"/>
    </source>
</evidence>
<sequence>RYGGASSNALAIKILERLVSYYYVGDWNNDDPMASVIAHDIPDRIANVSSTAFVGKFFGIQANDIPGSQIKDMIKLKLMNPEEPVYISMSYGKADIFGKFHGRHALRIDKVIPKGSGNYDIVLINPHDNTKRETYSLDDIEKRNCRFCLFNTNPHRAGLTRKLLELPENLGKYVFASPSLQEMLMFLEEKNLLIDNKTIPSCIILYQEIPYFEKLFKLCAGEKATAANCLKNANGSKKDFLKLLLANVSRMDLLEMVLREEASQELLGEVLAELASKNLGQENNAGINFGSKAFFEFVVSSAITQKKTQLGGSFENAKKMIEDGLIHFYFVGGINNLTRNSGLRALFTAGVFTGQSIETLFTPKILLAKAVAKYLAAYDSSPEVERYIQGKDTSQVDEGFLNALLASTNFKNSDEVFRSLHRLSQLNPVMAKALFVLASQKIHSLFGQSFEEYAQTVDFRASSEFKSWFESLYKPKQTVKIPIIDNIMTESLEQARKAVLDSIQQINSIKIDFSHLTLAEYVDVHTNSLKKQLEKISNSLELQQAANLLGFMNGQHPEVHKALQNQWCQIDLAATLQLDLIKEHERGIDEYIRQIKEFPIVFYNKSTREAIKRQEIRLSQRVFEIIQNKDFFGQQLIENPKIKNAYHDKIKEINDRSEGVQKEMTERSRELIRTVAEQINQFFVNFSDKNSSFSLIEFQRENLLRQLDKLVKENQELVKAQFFLGLPEIPEAIKKALQTKKQEINEVAQQLIIEINQKKAAIKIQDGNAKIIAEGIEKINSFKFNFDNLRTVVLVQLHADELKKELAKISDSSELLQAEKELGFTKERHPEVQNALQNQLQMIDIVAKQQLEFIQDYEREIEDCAEKIKELPVRFYDTSTIEAIEEQRINLNQQVKKITDLEDFWGQQLIIIPKIKKASEDKIDQINTHAQKLQMTIVERARETIDLIKKQIDSFHIGFGDQSSYSAIELQKNNLLRQLDELVKENQELLKVQSILHLPEIPEEIVKALEARKQKVNELAGQLIIAINKRNAAAISNEKEIEKYVRRIEEFPIKFDDTSTIEIIEKQRIHLNEQLKAITELDDLLGQPLITNQKIRKVFQEKIQKINIEAETLQKNIIERARKVMSEVSEQIQKFPVTFDGCNTPKAVEAQKQLLIVQVQHLIDNKPDLEEAQKQFGYFNNNHLVIEKALTDKISEIRINADEIINKIQAKEESRKIIEEIEFIKHLEIIESMFGKLVKKAKDNKDYRNAAQAAAVLYHDLVSAKDAFLDSQLPTKIRCEAFHASCSKAINKALPVLEKHRGWKQVLADIAGALLSIMTFGGANLLAGRWRLFPTQTESEKTVKEFSETLQTLQVKS</sequence>
<protein>
    <submittedName>
        <fullName evidence="2">Uncharacterized protein</fullName>
    </submittedName>
</protein>
<feature type="coiled-coil region" evidence="1">
    <location>
        <begin position="854"/>
        <end position="901"/>
    </location>
</feature>
<dbReference type="EMBL" id="JNCF01000005">
    <property type="protein sequence ID" value="KGP64057.1"/>
    <property type="molecule type" value="Genomic_DNA"/>
</dbReference>
<keyword evidence="3" id="KW-1185">Reference proteome</keyword>
<evidence type="ECO:0000256" key="1">
    <source>
        <dbReference type="SAM" id="Coils"/>
    </source>
</evidence>
<comment type="caution">
    <text evidence="2">The sequence shown here is derived from an EMBL/GenBank/DDBJ whole genome shotgun (WGS) entry which is preliminary data.</text>
</comment>
<dbReference type="Proteomes" id="UP000054422">
    <property type="component" value="Unassembled WGS sequence"/>
</dbReference>
<reference evidence="2 3" key="1">
    <citation type="submission" date="2014-05" db="EMBL/GenBank/DDBJ databases">
        <authorList>
            <person name="Rizzardi K."/>
            <person name="Winiecka-Krusnell J."/>
            <person name="Ramliden M."/>
            <person name="Alm E."/>
            <person name="Andersson S."/>
            <person name="Byfors S."/>
        </authorList>
    </citation>
    <scope>NUCLEOTIDE SEQUENCE [LARGE SCALE GENOMIC DNA]</scope>
    <source>
        <strain evidence="2 3">LEGN</strain>
    </source>
</reference>
<dbReference type="RefSeq" id="WP_052117519.1">
    <property type="nucleotide sequence ID" value="NZ_JNCF01000005.1"/>
</dbReference>
<feature type="coiled-coil region" evidence="1">
    <location>
        <begin position="700"/>
        <end position="761"/>
    </location>
</feature>
<proteinExistence type="predicted"/>
<feature type="non-terminal residue" evidence="2">
    <location>
        <position position="1"/>
    </location>
</feature>
<name>A0A0A2STG4_9GAMM</name>
<evidence type="ECO:0000313" key="2">
    <source>
        <dbReference type="EMBL" id="KGP64057.1"/>
    </source>
</evidence>
<organism evidence="2 3">
    <name type="scientific">Legionella norrlandica</name>
    <dbReference type="NCBI Taxonomy" id="1498499"/>
    <lineage>
        <taxon>Bacteria</taxon>
        <taxon>Pseudomonadati</taxon>
        <taxon>Pseudomonadota</taxon>
        <taxon>Gammaproteobacteria</taxon>
        <taxon>Legionellales</taxon>
        <taxon>Legionellaceae</taxon>
        <taxon>Legionella</taxon>
    </lineage>
</organism>